<keyword evidence="1" id="KW-0472">Membrane</keyword>
<evidence type="ECO:0000256" key="1">
    <source>
        <dbReference type="SAM" id="Phobius"/>
    </source>
</evidence>
<reference evidence="2 3" key="1">
    <citation type="submission" date="2018-04" db="EMBL/GenBank/DDBJ databases">
        <authorList>
            <person name="Go L.Y."/>
            <person name="Mitchell J.A."/>
        </authorList>
    </citation>
    <scope>NUCLEOTIDE SEQUENCE [LARGE SCALE GENOMIC DNA]</scope>
    <source>
        <strain evidence="2 3">KCJK7865</strain>
    </source>
</reference>
<gene>
    <name evidence="2" type="ORF">DBB42_01845</name>
</gene>
<evidence type="ECO:0000313" key="3">
    <source>
        <dbReference type="Proteomes" id="UP000244874"/>
    </source>
</evidence>
<protein>
    <submittedName>
        <fullName evidence="2">Uncharacterized protein</fullName>
    </submittedName>
</protein>
<keyword evidence="1" id="KW-0812">Transmembrane</keyword>
<proteinExistence type="predicted"/>
<name>A0A2R7UQM5_PSEDL</name>
<dbReference type="Proteomes" id="UP000244874">
    <property type="component" value="Unassembled WGS sequence"/>
</dbReference>
<keyword evidence="1" id="KW-1133">Transmembrane helix</keyword>
<dbReference type="AlphaFoldDB" id="A0A2R7UQM5"/>
<organism evidence="2 3">
    <name type="scientific">Pseudomonas plecoglossicida</name>
    <dbReference type="NCBI Taxonomy" id="70775"/>
    <lineage>
        <taxon>Bacteria</taxon>
        <taxon>Pseudomonadati</taxon>
        <taxon>Pseudomonadota</taxon>
        <taxon>Gammaproteobacteria</taxon>
        <taxon>Pseudomonadales</taxon>
        <taxon>Pseudomonadaceae</taxon>
        <taxon>Pseudomonas</taxon>
    </lineage>
</organism>
<sequence length="67" mass="7032">MDNKTIRWLTSLLIGLGTGAAITGFASLYLLSADATGEMIALSATLFVVSLMCLVASYLTAMQEVDS</sequence>
<comment type="caution">
    <text evidence="2">The sequence shown here is derived from an EMBL/GenBank/DDBJ whole genome shotgun (WGS) entry which is preliminary data.</text>
</comment>
<feature type="transmembrane region" description="Helical" evidence="1">
    <location>
        <begin position="39"/>
        <end position="61"/>
    </location>
</feature>
<dbReference type="EMBL" id="QANO01000064">
    <property type="protein sequence ID" value="PTU53980.1"/>
    <property type="molecule type" value="Genomic_DNA"/>
</dbReference>
<accession>A0A2R7UQM5</accession>
<evidence type="ECO:0000313" key="2">
    <source>
        <dbReference type="EMBL" id="PTU53980.1"/>
    </source>
</evidence>
<feature type="transmembrane region" description="Helical" evidence="1">
    <location>
        <begin position="12"/>
        <end position="33"/>
    </location>
</feature>